<reference evidence="5 6" key="1">
    <citation type="submission" date="2014-03" db="EMBL/GenBank/DDBJ databases">
        <title>Draft genome of the hookworm Oesophagostomum dentatum.</title>
        <authorList>
            <person name="Mitreva M."/>
        </authorList>
    </citation>
    <scope>NUCLEOTIDE SEQUENCE [LARGE SCALE GENOMIC DNA]</scope>
    <source>
        <strain evidence="5 6">OD-Hann</strain>
    </source>
</reference>
<proteinExistence type="inferred from homology"/>
<dbReference type="InterPro" id="IPR038479">
    <property type="entry name" value="Transthyretin-like_sf"/>
</dbReference>
<dbReference type="InterPro" id="IPR001534">
    <property type="entry name" value="Transthyretin-like"/>
</dbReference>
<organism evidence="5 6">
    <name type="scientific">Oesophagostomum dentatum</name>
    <name type="common">Nodular worm</name>
    <dbReference type="NCBI Taxonomy" id="61180"/>
    <lineage>
        <taxon>Eukaryota</taxon>
        <taxon>Metazoa</taxon>
        <taxon>Ecdysozoa</taxon>
        <taxon>Nematoda</taxon>
        <taxon>Chromadorea</taxon>
        <taxon>Rhabditida</taxon>
        <taxon>Rhabditina</taxon>
        <taxon>Rhabditomorpha</taxon>
        <taxon>Strongyloidea</taxon>
        <taxon>Strongylidae</taxon>
        <taxon>Oesophagostomum</taxon>
    </lineage>
</organism>
<gene>
    <name evidence="5" type="ORF">OESDEN_22225</name>
</gene>
<dbReference type="Pfam" id="PF01060">
    <property type="entry name" value="TTR-52"/>
    <property type="match status" value="1"/>
</dbReference>
<evidence type="ECO:0000256" key="1">
    <source>
        <dbReference type="ARBA" id="ARBA00004613"/>
    </source>
</evidence>
<evidence type="ECO:0000256" key="2">
    <source>
        <dbReference type="ARBA" id="ARBA00010112"/>
    </source>
</evidence>
<keyword evidence="6" id="KW-1185">Reference proteome</keyword>
<dbReference type="OrthoDB" id="5781504at2759"/>
<accession>A0A0B1S4P5</accession>
<name>A0A0B1S4P5_OESDE</name>
<evidence type="ECO:0000256" key="3">
    <source>
        <dbReference type="ARBA" id="ARBA00022525"/>
    </source>
</evidence>
<dbReference type="GO" id="GO:0005576">
    <property type="term" value="C:extracellular region"/>
    <property type="evidence" value="ECO:0007669"/>
    <property type="project" value="UniProtKB-SubCell"/>
</dbReference>
<dbReference type="Gene3D" id="2.60.40.3330">
    <property type="match status" value="1"/>
</dbReference>
<sequence length="79" mass="9085">MFKNPVTFSNEDGRFQLDGCGDDFDWIPGLNNKIEPYVEIRHFCNNDVGETITLPQFKVFVPETSTRNNHSRQTYGGQT</sequence>
<dbReference type="GO" id="GO:0009986">
    <property type="term" value="C:cell surface"/>
    <property type="evidence" value="ECO:0007669"/>
    <property type="project" value="InterPro"/>
</dbReference>
<feature type="non-terminal residue" evidence="5">
    <location>
        <position position="79"/>
    </location>
</feature>
<keyword evidence="4" id="KW-0732">Signal</keyword>
<dbReference type="AlphaFoldDB" id="A0A0B1S4P5"/>
<evidence type="ECO:0000313" key="6">
    <source>
        <dbReference type="Proteomes" id="UP000053660"/>
    </source>
</evidence>
<evidence type="ECO:0000256" key="4">
    <source>
        <dbReference type="ARBA" id="ARBA00022729"/>
    </source>
</evidence>
<dbReference type="EMBL" id="KN610054">
    <property type="protein sequence ID" value="KHJ78155.1"/>
    <property type="molecule type" value="Genomic_DNA"/>
</dbReference>
<dbReference type="Proteomes" id="UP000053660">
    <property type="component" value="Unassembled WGS sequence"/>
</dbReference>
<evidence type="ECO:0000313" key="5">
    <source>
        <dbReference type="EMBL" id="KHJ78155.1"/>
    </source>
</evidence>
<keyword evidence="3" id="KW-0964">Secreted</keyword>
<comment type="similarity">
    <text evidence="2">Belongs to the nematode transthyretin-like family.</text>
</comment>
<protein>
    <submittedName>
        <fullName evidence="5">Transthyretin-like family protein</fullName>
    </submittedName>
</protein>
<comment type="subcellular location">
    <subcellularLocation>
        <location evidence="1">Secreted</location>
    </subcellularLocation>
</comment>